<dbReference type="Pfam" id="PF06912">
    <property type="entry name" value="DUF1275"/>
    <property type="match status" value="1"/>
</dbReference>
<reference evidence="3" key="1">
    <citation type="journal article" date="2019" name="Int. J. Syst. Evol. Microbiol.">
        <title>The Global Catalogue of Microorganisms (GCM) 10K type strain sequencing project: providing services to taxonomists for standard genome sequencing and annotation.</title>
        <authorList>
            <consortium name="The Broad Institute Genomics Platform"/>
            <consortium name="The Broad Institute Genome Sequencing Center for Infectious Disease"/>
            <person name="Wu L."/>
            <person name="Ma J."/>
        </authorList>
    </citation>
    <scope>NUCLEOTIDE SEQUENCE [LARGE SCALE GENOMIC DNA]</scope>
    <source>
        <strain evidence="3">CGMCC 1.7693</strain>
    </source>
</reference>
<evidence type="ECO:0000313" key="2">
    <source>
        <dbReference type="EMBL" id="GGP08237.1"/>
    </source>
</evidence>
<protein>
    <submittedName>
        <fullName evidence="2">Membrane protein</fullName>
    </submittedName>
</protein>
<dbReference type="InterPro" id="IPR010699">
    <property type="entry name" value="DUF1275"/>
</dbReference>
<feature type="transmembrane region" description="Helical" evidence="1">
    <location>
        <begin position="92"/>
        <end position="110"/>
    </location>
</feature>
<keyword evidence="1" id="KW-0472">Membrane</keyword>
<dbReference type="PANTHER" id="PTHR37314">
    <property type="entry name" value="SLR0142 PROTEIN"/>
    <property type="match status" value="1"/>
</dbReference>
<dbReference type="EMBL" id="BMLW01000002">
    <property type="protein sequence ID" value="GGP08237.1"/>
    <property type="molecule type" value="Genomic_DNA"/>
</dbReference>
<feature type="transmembrane region" description="Helical" evidence="1">
    <location>
        <begin position="116"/>
        <end position="133"/>
    </location>
</feature>
<evidence type="ECO:0000313" key="3">
    <source>
        <dbReference type="Proteomes" id="UP000641206"/>
    </source>
</evidence>
<accession>A0ABQ2NP43</accession>
<feature type="transmembrane region" description="Helical" evidence="1">
    <location>
        <begin position="60"/>
        <end position="80"/>
    </location>
</feature>
<feature type="transmembrane region" description="Helical" evidence="1">
    <location>
        <begin position="201"/>
        <end position="217"/>
    </location>
</feature>
<keyword evidence="3" id="KW-1185">Reference proteome</keyword>
<feature type="transmembrane region" description="Helical" evidence="1">
    <location>
        <begin position="12"/>
        <end position="31"/>
    </location>
</feature>
<evidence type="ECO:0000256" key="1">
    <source>
        <dbReference type="SAM" id="Phobius"/>
    </source>
</evidence>
<dbReference type="RefSeq" id="WP_188733174.1">
    <property type="nucleotide sequence ID" value="NZ_BMLW01000002.1"/>
</dbReference>
<proteinExistence type="predicted"/>
<organism evidence="2 3">
    <name type="scientific">Oceanobacillus neutriphilus</name>
    <dbReference type="NCBI Taxonomy" id="531815"/>
    <lineage>
        <taxon>Bacteria</taxon>
        <taxon>Bacillati</taxon>
        <taxon>Bacillota</taxon>
        <taxon>Bacilli</taxon>
        <taxon>Bacillales</taxon>
        <taxon>Bacillaceae</taxon>
        <taxon>Oceanobacillus</taxon>
    </lineage>
</organism>
<sequence>MQHEINQNKILTILTVFSTFLMGFIDAYTFLTQDGLFASAQTGNMVVLAAKLFEGNFSEALVHISSFIGFALGAFIAQGVMERFKTYGWKKYRLYLLFQMVFLLILAVIQQNIGPSVIGFLLGSLAGYELTVFRKIKSTSINNGIMTGNTKNLMNNLYLAVFNKNKEALHTFFTLLIGITVFMLGVGTGAVVLLFGDHINLWLAFAITGCFYLWLLFKREN</sequence>
<name>A0ABQ2NP43_9BACI</name>
<dbReference type="Proteomes" id="UP000641206">
    <property type="component" value="Unassembled WGS sequence"/>
</dbReference>
<dbReference type="PANTHER" id="PTHR37314:SF4">
    <property type="entry name" value="UPF0700 TRANSMEMBRANE PROTEIN YOAK"/>
    <property type="match status" value="1"/>
</dbReference>
<feature type="transmembrane region" description="Helical" evidence="1">
    <location>
        <begin position="172"/>
        <end position="195"/>
    </location>
</feature>
<keyword evidence="1" id="KW-0812">Transmembrane</keyword>
<gene>
    <name evidence="2" type="ORF">GCM10011346_07480</name>
</gene>
<comment type="caution">
    <text evidence="2">The sequence shown here is derived from an EMBL/GenBank/DDBJ whole genome shotgun (WGS) entry which is preliminary data.</text>
</comment>
<keyword evidence="1" id="KW-1133">Transmembrane helix</keyword>